<dbReference type="FunFam" id="3.30.530.20:FF:000029">
    <property type="entry name" value="START domain-containing protein 10"/>
    <property type="match status" value="1"/>
</dbReference>
<dbReference type="GO" id="GO:0005737">
    <property type="term" value="C:cytoplasm"/>
    <property type="evidence" value="ECO:0007669"/>
    <property type="project" value="UniProtKB-ARBA"/>
</dbReference>
<keyword evidence="3" id="KW-1185">Reference proteome</keyword>
<dbReference type="EMBL" id="KB870812">
    <property type="protein sequence ID" value="EOA13865.1"/>
    <property type="molecule type" value="Genomic_DNA"/>
</dbReference>
<dbReference type="PANTHER" id="PTHR19308:SF14">
    <property type="entry name" value="START DOMAIN-CONTAINING PROTEIN"/>
    <property type="match status" value="1"/>
</dbReference>
<feature type="non-terminal residue" evidence="2">
    <location>
        <position position="1"/>
    </location>
</feature>
<reference evidence="3" key="1">
    <citation type="journal article" date="2013" name="Nat. Genet.">
        <title>The Capsella rubella genome and the genomic consequences of rapid mating system evolution.</title>
        <authorList>
            <person name="Slotte T."/>
            <person name="Hazzouri K.M."/>
            <person name="Agren J.A."/>
            <person name="Koenig D."/>
            <person name="Maumus F."/>
            <person name="Guo Y.L."/>
            <person name="Steige K."/>
            <person name="Platts A.E."/>
            <person name="Escobar J.S."/>
            <person name="Newman L.K."/>
            <person name="Wang W."/>
            <person name="Mandakova T."/>
            <person name="Vello E."/>
            <person name="Smith L.M."/>
            <person name="Henz S.R."/>
            <person name="Steffen J."/>
            <person name="Takuno S."/>
            <person name="Brandvain Y."/>
            <person name="Coop G."/>
            <person name="Andolfatto P."/>
            <person name="Hu T.T."/>
            <person name="Blanchette M."/>
            <person name="Clark R.M."/>
            <person name="Quesneville H."/>
            <person name="Nordborg M."/>
            <person name="Gaut B.S."/>
            <person name="Lysak M.A."/>
            <person name="Jenkins J."/>
            <person name="Grimwood J."/>
            <person name="Chapman J."/>
            <person name="Prochnik S."/>
            <person name="Shu S."/>
            <person name="Rokhsar D."/>
            <person name="Schmutz J."/>
            <person name="Weigel D."/>
            <person name="Wright S.I."/>
        </authorList>
    </citation>
    <scope>NUCLEOTIDE SEQUENCE [LARGE SCALE GENOMIC DNA]</scope>
    <source>
        <strain evidence="3">cv. Monte Gargano</strain>
    </source>
</reference>
<dbReference type="KEGG" id="crb:17874864"/>
<dbReference type="InterPro" id="IPR051213">
    <property type="entry name" value="START_lipid_transfer"/>
</dbReference>
<dbReference type="CDD" id="cd00177">
    <property type="entry name" value="START"/>
    <property type="match status" value="1"/>
</dbReference>
<dbReference type="PANTHER" id="PTHR19308">
    <property type="entry name" value="PHOSPHATIDYLCHOLINE TRANSFER PROTEIN"/>
    <property type="match status" value="1"/>
</dbReference>
<dbReference type="Proteomes" id="UP000029121">
    <property type="component" value="Unassembled WGS sequence"/>
</dbReference>
<accession>R0GND4</accession>
<protein>
    <recommendedName>
        <fullName evidence="1">START domain-containing protein</fullName>
    </recommendedName>
</protein>
<gene>
    <name evidence="2" type="ORF">CARUB_v10026968mg</name>
</gene>
<proteinExistence type="predicted"/>
<dbReference type="OrthoDB" id="5403181at2759"/>
<evidence type="ECO:0000313" key="2">
    <source>
        <dbReference type="EMBL" id="EOA13865.1"/>
    </source>
</evidence>
<sequence length="263" mass="29689">APQHKFSYLRIPQSPLYKIMNGPVPSSSSWSVSEESLRRYVRFASESCIQELLSSSEAGRSGNATNGWKIVRHDPTGVEISKRDTGSLHSFRSRRILTSVSPDQFVKVANAIDAAKQWEGDLVEATHIREIDENLSVIRLRFGENSKPLFRNREFIVYERRETMQDGTLVVAVASLPKEMAEGLEPTKKKKHNSFVRGFLVESGWVLEKLEDTSCMITYVVQLDPVGWLPKCFVNRLNTKLVMIIDSLRKLAQASLPNSLPPT</sequence>
<dbReference type="InterPro" id="IPR002913">
    <property type="entry name" value="START_lipid-bd_dom"/>
</dbReference>
<dbReference type="GO" id="GO:0008289">
    <property type="term" value="F:lipid binding"/>
    <property type="evidence" value="ECO:0007669"/>
    <property type="project" value="InterPro"/>
</dbReference>
<dbReference type="eggNOG" id="ENOG502QSJ8">
    <property type="taxonomic scope" value="Eukaryota"/>
</dbReference>
<dbReference type="PROSITE" id="PS50848">
    <property type="entry name" value="START"/>
    <property type="match status" value="1"/>
</dbReference>
<evidence type="ECO:0000259" key="1">
    <source>
        <dbReference type="PROSITE" id="PS50848"/>
    </source>
</evidence>
<dbReference type="Gene3D" id="3.30.530.20">
    <property type="match status" value="1"/>
</dbReference>
<feature type="domain" description="START" evidence="1">
    <location>
        <begin position="66"/>
        <end position="263"/>
    </location>
</feature>
<name>R0GND4_9BRAS</name>
<dbReference type="Pfam" id="PF01852">
    <property type="entry name" value="START"/>
    <property type="match status" value="1"/>
</dbReference>
<evidence type="ECO:0000313" key="3">
    <source>
        <dbReference type="Proteomes" id="UP000029121"/>
    </source>
</evidence>
<dbReference type="SUPFAM" id="SSF55961">
    <property type="entry name" value="Bet v1-like"/>
    <property type="match status" value="1"/>
</dbReference>
<dbReference type="AlphaFoldDB" id="R0GND4"/>
<dbReference type="InterPro" id="IPR023393">
    <property type="entry name" value="START-like_dom_sf"/>
</dbReference>
<organism evidence="2 3">
    <name type="scientific">Capsella rubella</name>
    <dbReference type="NCBI Taxonomy" id="81985"/>
    <lineage>
        <taxon>Eukaryota</taxon>
        <taxon>Viridiplantae</taxon>
        <taxon>Streptophyta</taxon>
        <taxon>Embryophyta</taxon>
        <taxon>Tracheophyta</taxon>
        <taxon>Spermatophyta</taxon>
        <taxon>Magnoliopsida</taxon>
        <taxon>eudicotyledons</taxon>
        <taxon>Gunneridae</taxon>
        <taxon>Pentapetalae</taxon>
        <taxon>rosids</taxon>
        <taxon>malvids</taxon>
        <taxon>Brassicales</taxon>
        <taxon>Brassicaceae</taxon>
        <taxon>Camelineae</taxon>
        <taxon>Capsella</taxon>
    </lineage>
</organism>